<evidence type="ECO:0000313" key="7">
    <source>
        <dbReference type="EnsemblPlants" id="OGLUM09G06070.1"/>
    </source>
</evidence>
<dbReference type="HOGENOM" id="CLU_044118_4_3_1"/>
<dbReference type="STRING" id="40148.A0A0E0B1D0"/>
<keyword evidence="4" id="KW-0378">Hydrolase</keyword>
<proteinExistence type="inferred from homology"/>
<accession>A0A0E0B1D0</accession>
<dbReference type="Pfam" id="PF00459">
    <property type="entry name" value="Inositol_P"/>
    <property type="match status" value="1"/>
</dbReference>
<feature type="binding site" evidence="6">
    <location>
        <position position="121"/>
    </location>
    <ligand>
        <name>Mg(2+)</name>
        <dbReference type="ChEBI" id="CHEBI:18420"/>
        <label>1</label>
        <note>catalytic</note>
    </ligand>
</feature>
<protein>
    <submittedName>
        <fullName evidence="7">Uncharacterized protein</fullName>
    </submittedName>
</protein>
<keyword evidence="5 6" id="KW-0460">Magnesium</keyword>
<evidence type="ECO:0000256" key="6">
    <source>
        <dbReference type="PIRSR" id="PIRSR600760-2"/>
    </source>
</evidence>
<organism evidence="7">
    <name type="scientific">Oryza glumipatula</name>
    <dbReference type="NCBI Taxonomy" id="40148"/>
    <lineage>
        <taxon>Eukaryota</taxon>
        <taxon>Viridiplantae</taxon>
        <taxon>Streptophyta</taxon>
        <taxon>Embryophyta</taxon>
        <taxon>Tracheophyta</taxon>
        <taxon>Spermatophyta</taxon>
        <taxon>Magnoliopsida</taxon>
        <taxon>Liliopsida</taxon>
        <taxon>Poales</taxon>
        <taxon>Poaceae</taxon>
        <taxon>BOP clade</taxon>
        <taxon>Oryzoideae</taxon>
        <taxon>Oryzeae</taxon>
        <taxon>Oryzinae</taxon>
        <taxon>Oryza</taxon>
    </lineage>
</organism>
<feature type="binding site" evidence="6">
    <location>
        <position position="142"/>
    </location>
    <ligand>
        <name>Mg(2+)</name>
        <dbReference type="ChEBI" id="CHEBI:18420"/>
        <label>1</label>
        <note>catalytic</note>
    </ligand>
</feature>
<evidence type="ECO:0000256" key="1">
    <source>
        <dbReference type="ARBA" id="ARBA00001946"/>
    </source>
</evidence>
<dbReference type="EnsemblPlants" id="OGLUM09G06070.1">
    <property type="protein sequence ID" value="OGLUM09G06070.1"/>
    <property type="gene ID" value="OGLUM09G06070"/>
</dbReference>
<reference evidence="7" key="1">
    <citation type="submission" date="2015-04" db="UniProtKB">
        <authorList>
            <consortium name="EnsemblPlants"/>
        </authorList>
    </citation>
    <scope>IDENTIFICATION</scope>
</reference>
<feature type="binding site" evidence="6">
    <location>
        <position position="141"/>
    </location>
    <ligand>
        <name>Mg(2+)</name>
        <dbReference type="ChEBI" id="CHEBI:18420"/>
        <label>1</label>
        <note>catalytic</note>
    </ligand>
</feature>
<keyword evidence="3 6" id="KW-0479">Metal-binding</keyword>
<sequence>MLPATSTVPRASLLPHSRAAPRHRLHERLLPGTMVVVAVIRACRVTTGHRQRVGSVRASPRVGGWEEGVGVEWLVEVAQRTADAARPREVLSPVTIADREAEEAMDSVILKSFPSHAVFGEENGWRCIEKSDDYVCVLDPIDGTKSFITGKPLFGTLISLLYNGKPVF</sequence>
<dbReference type="InterPro" id="IPR051090">
    <property type="entry name" value="Inositol_monoP_superfamily"/>
</dbReference>
<dbReference type="Proteomes" id="UP000026961">
    <property type="component" value="Chromosome 9"/>
</dbReference>
<comment type="cofactor">
    <cofactor evidence="1 6">
        <name>Mg(2+)</name>
        <dbReference type="ChEBI" id="CHEBI:18420"/>
    </cofactor>
</comment>
<dbReference type="InterPro" id="IPR000760">
    <property type="entry name" value="Inositol_monophosphatase-like"/>
</dbReference>
<dbReference type="SUPFAM" id="SSF56655">
    <property type="entry name" value="Carbohydrate phosphatase"/>
    <property type="match status" value="1"/>
</dbReference>
<dbReference type="Gene3D" id="3.30.540.10">
    <property type="entry name" value="Fructose-1,6-Bisphosphatase, subunit A, domain 1"/>
    <property type="match status" value="1"/>
</dbReference>
<dbReference type="GO" id="GO:0000105">
    <property type="term" value="P:L-histidine biosynthetic process"/>
    <property type="evidence" value="ECO:0007669"/>
    <property type="project" value="TreeGrafter"/>
</dbReference>
<dbReference type="PROSITE" id="PS00629">
    <property type="entry name" value="IMP_1"/>
    <property type="match status" value="1"/>
</dbReference>
<evidence type="ECO:0000256" key="2">
    <source>
        <dbReference type="ARBA" id="ARBA00009759"/>
    </source>
</evidence>
<evidence type="ECO:0000313" key="8">
    <source>
        <dbReference type="Proteomes" id="UP000026961"/>
    </source>
</evidence>
<reference evidence="7" key="2">
    <citation type="submission" date="2018-05" db="EMBL/GenBank/DDBJ databases">
        <title>OgluRS3 (Oryza glumaepatula Reference Sequence Version 3).</title>
        <authorList>
            <person name="Zhang J."/>
            <person name="Kudrna D."/>
            <person name="Lee S."/>
            <person name="Talag J."/>
            <person name="Welchert J."/>
            <person name="Wing R.A."/>
        </authorList>
    </citation>
    <scope>NUCLEOTIDE SEQUENCE [LARGE SCALE GENOMIC DNA]</scope>
</reference>
<feature type="binding site" evidence="6">
    <location>
        <position position="139"/>
    </location>
    <ligand>
        <name>Mg(2+)</name>
        <dbReference type="ChEBI" id="CHEBI:18420"/>
        <label>1</label>
        <note>catalytic</note>
    </ligand>
</feature>
<dbReference type="InterPro" id="IPR020583">
    <property type="entry name" value="Inositol_monoP_metal-BS"/>
</dbReference>
<keyword evidence="8" id="KW-1185">Reference proteome</keyword>
<dbReference type="PANTHER" id="PTHR43200">
    <property type="entry name" value="PHOSPHATASE"/>
    <property type="match status" value="1"/>
</dbReference>
<comment type="similarity">
    <text evidence="2">Belongs to the inositol monophosphatase superfamily.</text>
</comment>
<dbReference type="AlphaFoldDB" id="A0A0E0B1D0"/>
<dbReference type="GO" id="GO:0046872">
    <property type="term" value="F:metal ion binding"/>
    <property type="evidence" value="ECO:0007669"/>
    <property type="project" value="UniProtKB-KW"/>
</dbReference>
<evidence type="ECO:0000256" key="5">
    <source>
        <dbReference type="ARBA" id="ARBA00022842"/>
    </source>
</evidence>
<dbReference type="GO" id="GO:0016791">
    <property type="term" value="F:phosphatase activity"/>
    <property type="evidence" value="ECO:0007669"/>
    <property type="project" value="UniProtKB-ARBA"/>
</dbReference>
<dbReference type="Gramene" id="OGLUM09G06070.1">
    <property type="protein sequence ID" value="OGLUM09G06070.1"/>
    <property type="gene ID" value="OGLUM09G06070"/>
</dbReference>
<evidence type="ECO:0000256" key="4">
    <source>
        <dbReference type="ARBA" id="ARBA00022801"/>
    </source>
</evidence>
<dbReference type="eggNOG" id="KOG2951">
    <property type="taxonomic scope" value="Eukaryota"/>
</dbReference>
<evidence type="ECO:0000256" key="3">
    <source>
        <dbReference type="ARBA" id="ARBA00022723"/>
    </source>
</evidence>
<dbReference type="PANTHER" id="PTHR43200:SF6">
    <property type="entry name" value="3'(2'),5'-BISPHOSPHATE NUCLEOTIDASE"/>
    <property type="match status" value="1"/>
</dbReference>
<name>A0A0E0B1D0_9ORYZ</name>
<dbReference type="PRINTS" id="PR00377">
    <property type="entry name" value="IMPHPHTASES"/>
</dbReference>